<protein>
    <recommendedName>
        <fullName evidence="5">BRO domain-containing protein 1</fullName>
    </recommendedName>
</protein>
<evidence type="ECO:0000256" key="6">
    <source>
        <dbReference type="SAM" id="Coils"/>
    </source>
</evidence>
<dbReference type="PANTHER" id="PTHR23030:SF30">
    <property type="entry name" value="TYROSINE-PROTEIN PHOSPHATASE NON-RECEPTOR TYPE 23"/>
    <property type="match status" value="1"/>
</dbReference>
<feature type="compositionally biased region" description="Low complexity" evidence="7">
    <location>
        <begin position="852"/>
        <end position="863"/>
    </location>
</feature>
<feature type="compositionally biased region" description="Polar residues" evidence="7">
    <location>
        <begin position="960"/>
        <end position="969"/>
    </location>
</feature>
<feature type="region of interest" description="Disordered" evidence="7">
    <location>
        <begin position="576"/>
        <end position="605"/>
    </location>
</feature>
<reference evidence="9 10" key="1">
    <citation type="submission" date="2023-03" db="EMBL/GenBank/DDBJ databases">
        <title>Genome sequence of Lichtheimia ornata CBS 291.66.</title>
        <authorList>
            <person name="Mohabir J.T."/>
            <person name="Shea T.P."/>
            <person name="Kurbessoian T."/>
            <person name="Berby B."/>
            <person name="Fontaine J."/>
            <person name="Livny J."/>
            <person name="Gnirke A."/>
            <person name="Stajich J.E."/>
            <person name="Cuomo C.A."/>
        </authorList>
    </citation>
    <scope>NUCLEOTIDE SEQUENCE [LARGE SCALE GENOMIC DNA]</scope>
    <source>
        <strain evidence="9">CBS 291.66</strain>
    </source>
</reference>
<dbReference type="InterPro" id="IPR038499">
    <property type="entry name" value="BRO1_sf"/>
</dbReference>
<dbReference type="Proteomes" id="UP001234581">
    <property type="component" value="Unassembled WGS sequence"/>
</dbReference>
<feature type="compositionally biased region" description="Polar residues" evidence="7">
    <location>
        <begin position="935"/>
        <end position="946"/>
    </location>
</feature>
<evidence type="ECO:0000313" key="10">
    <source>
        <dbReference type="Proteomes" id="UP001234581"/>
    </source>
</evidence>
<evidence type="ECO:0000313" key="9">
    <source>
        <dbReference type="EMBL" id="KAJ8660359.1"/>
    </source>
</evidence>
<feature type="compositionally biased region" description="Pro residues" evidence="7">
    <location>
        <begin position="1032"/>
        <end position="1054"/>
    </location>
</feature>
<dbReference type="Gene3D" id="1.20.140.50">
    <property type="entry name" value="alix/aip1 like domains"/>
    <property type="match status" value="1"/>
</dbReference>
<feature type="compositionally biased region" description="Low complexity" evidence="7">
    <location>
        <begin position="914"/>
        <end position="926"/>
    </location>
</feature>
<dbReference type="Gene3D" id="1.25.40.280">
    <property type="entry name" value="alix/aip1 like domains"/>
    <property type="match status" value="1"/>
</dbReference>
<dbReference type="GO" id="GO:0005768">
    <property type="term" value="C:endosome"/>
    <property type="evidence" value="ECO:0007669"/>
    <property type="project" value="UniProtKB-SubCell"/>
</dbReference>
<feature type="compositionally biased region" description="Pro residues" evidence="7">
    <location>
        <begin position="992"/>
        <end position="1017"/>
    </location>
</feature>
<keyword evidence="6" id="KW-0175">Coiled coil</keyword>
<feature type="region of interest" description="Disordered" evidence="7">
    <location>
        <begin position="825"/>
        <end position="1077"/>
    </location>
</feature>
<dbReference type="CDD" id="cd09242">
    <property type="entry name" value="BRO1_ScBro1_like"/>
    <property type="match status" value="1"/>
</dbReference>
<evidence type="ECO:0000256" key="5">
    <source>
        <dbReference type="ARBA" id="ARBA00041284"/>
    </source>
</evidence>
<dbReference type="Pfam" id="PF13949">
    <property type="entry name" value="ALIX_LYPXL_bnd"/>
    <property type="match status" value="1"/>
</dbReference>
<name>A0AAD7V7F5_9FUNG</name>
<feature type="compositionally biased region" description="Low complexity" evidence="7">
    <location>
        <begin position="871"/>
        <end position="884"/>
    </location>
</feature>
<dbReference type="SMART" id="SM01041">
    <property type="entry name" value="BRO1"/>
    <property type="match status" value="1"/>
</dbReference>
<evidence type="ECO:0000256" key="3">
    <source>
        <dbReference type="ARBA" id="ARBA00022490"/>
    </source>
</evidence>
<dbReference type="PROSITE" id="PS51180">
    <property type="entry name" value="BRO1"/>
    <property type="match status" value="1"/>
</dbReference>
<dbReference type="InterPro" id="IPR025304">
    <property type="entry name" value="ALIX_V_dom"/>
</dbReference>
<comment type="caution">
    <text evidence="9">The sequence shown here is derived from an EMBL/GenBank/DDBJ whole genome shotgun (WGS) entry which is preliminary data.</text>
</comment>
<dbReference type="InterPro" id="IPR004328">
    <property type="entry name" value="BRO1_dom"/>
</dbReference>
<accession>A0AAD7V7F5</accession>
<feature type="domain" description="BRO1" evidence="8">
    <location>
        <begin position="7"/>
        <end position="415"/>
    </location>
</feature>
<dbReference type="EMBL" id="JARTCD010000013">
    <property type="protein sequence ID" value="KAJ8660359.1"/>
    <property type="molecule type" value="Genomic_DNA"/>
</dbReference>
<evidence type="ECO:0000256" key="1">
    <source>
        <dbReference type="ARBA" id="ARBA00004177"/>
    </source>
</evidence>
<proteinExistence type="predicted"/>
<dbReference type="PANTHER" id="PTHR23030">
    <property type="entry name" value="PCD6 INTERACTING PROTEIN-RELATED"/>
    <property type="match status" value="1"/>
</dbReference>
<evidence type="ECO:0000256" key="4">
    <source>
        <dbReference type="ARBA" id="ARBA00022753"/>
    </source>
</evidence>
<evidence type="ECO:0000256" key="7">
    <source>
        <dbReference type="SAM" id="MobiDB-lite"/>
    </source>
</evidence>
<dbReference type="RefSeq" id="XP_058345272.1">
    <property type="nucleotide sequence ID" value="XM_058483883.1"/>
</dbReference>
<feature type="compositionally biased region" description="Low complexity" evidence="7">
    <location>
        <begin position="1018"/>
        <end position="1031"/>
    </location>
</feature>
<gene>
    <name evidence="9" type="ORF">O0I10_003816</name>
</gene>
<evidence type="ECO:0000256" key="2">
    <source>
        <dbReference type="ARBA" id="ARBA00004496"/>
    </source>
</evidence>
<dbReference type="Gene3D" id="1.20.120.560">
    <property type="entry name" value="alix/aip1 in complex with the ypdl late domain"/>
    <property type="match status" value="1"/>
</dbReference>
<comment type="subcellular location">
    <subcellularLocation>
        <location evidence="2">Cytoplasm</location>
    </subcellularLocation>
    <subcellularLocation>
        <location evidence="1">Endosome</location>
    </subcellularLocation>
</comment>
<dbReference type="Pfam" id="PF03097">
    <property type="entry name" value="BRO1"/>
    <property type="match status" value="1"/>
</dbReference>
<keyword evidence="10" id="KW-1185">Reference proteome</keyword>
<evidence type="ECO:0000259" key="8">
    <source>
        <dbReference type="PROSITE" id="PS51180"/>
    </source>
</evidence>
<feature type="compositionally biased region" description="Polar residues" evidence="7">
    <location>
        <begin position="828"/>
        <end position="846"/>
    </location>
</feature>
<keyword evidence="3" id="KW-0963">Cytoplasm</keyword>
<dbReference type="AlphaFoldDB" id="A0AAD7V7F5"/>
<feature type="coiled-coil region" evidence="6">
    <location>
        <begin position="757"/>
        <end position="784"/>
    </location>
</feature>
<keyword evidence="4" id="KW-0967">Endosome</keyword>
<dbReference type="GeneID" id="83211229"/>
<sequence>MAQLQIPFISVPPKRTQDVDWIYPLKHYIAHVYQEDPEKYNEEAHMLNRLRQDTRGAGKDTTGRDLLYRYFGQLELLDLRFPVDEKNVKVLFNWYDAFNGRPTAQYSLAYEKASIIFNIAATLSAIAAIQNRGEAEGRKKAFNYFQAAAGMFQYINDNFLHAPSQDLSRETVKVLTELMLAQAHECFLESSVREKKKDGLVAKLASHTVWVYGNIVDELQDAVSRGAGIDKSWVTLCQIKHKYYQALAQFHKAATCEAESHYGEQVARLKAGESAAKEASGKLCTSLISQVQSSGNNVDGTLPADSGTVMQEMTKTLAATCEEKCTAATRDNDMIYHDNVPQESILTPIDRLKAVKPTPISDLYGPNDISKVIGPDIFAKLVPLSVHESASMYSEEKAKLLRGESERCDLAKAELQTALDYMKLPGSLDKFTRQQDQSVDDLMVPTKETKQWADDIASDENRTSIQELMETLEGFKRHASQKLDEATFGLDKEMHECERMRVKYGDQWTQQPSSQTTSDFRRDIKNHRTTLQTAAQSDGDILQRYEGVKEDIAVLKQGGKSTALEKAFSDGTSLAFKQDSSSNGGAQSLLDLDMPTSNQGGQDSLKDKVNKVENALEKLRRIESERNETLQDLREKSLDDDISNVLILNKKAPNVEQQIFASELEKYQSHQQRITVTIQRQQQAIRELTDAYKSLMEDKEASSLQTRYDRIQAQQRKVVDRFKNAKDRYFNVKEDLTKGIQFYSNACDVIDVLYGNIQRFLRERENERERLSEQLQSNQTAREQEILKEKLQNYGSAPPAPTTSTSQGTIDNNVSRLVEQARTMSLGDPNSTPSSYSNMPISQQPYASPLHTTTATSSVGSTVPMYNPAFQQQQQQPTTSTSTGYGYGGGGPPPPPLQQQQQQQQPPLPPKPPSSSQTPTTTGTYSMLSAPYHHTPTSMQPTSNQMAPPVPPSPSPYGSMATQQQQQPLGNAYTPMSVGVGSRGPDQYYATAPPPPPPQQQYQPYPVPMSSHPPPPSGGAQYPGYGMQYQQQPPPPAHYSQQPPTPQQQQPLPPQQQQGSTNNPPYWQGSSSGSLLD</sequence>
<feature type="compositionally biased region" description="Polar residues" evidence="7">
    <location>
        <begin position="1059"/>
        <end position="1077"/>
    </location>
</feature>
<organism evidence="9 10">
    <name type="scientific">Lichtheimia ornata</name>
    <dbReference type="NCBI Taxonomy" id="688661"/>
    <lineage>
        <taxon>Eukaryota</taxon>
        <taxon>Fungi</taxon>
        <taxon>Fungi incertae sedis</taxon>
        <taxon>Mucoromycota</taxon>
        <taxon>Mucoromycotina</taxon>
        <taxon>Mucoromycetes</taxon>
        <taxon>Mucorales</taxon>
        <taxon>Lichtheimiaceae</taxon>
        <taxon>Lichtheimia</taxon>
    </lineage>
</organism>
<dbReference type="GO" id="GO:0043328">
    <property type="term" value="P:protein transport to vacuole involved in ubiquitin-dependent protein catabolic process via the multivesicular body sorting pathway"/>
    <property type="evidence" value="ECO:0007669"/>
    <property type="project" value="TreeGrafter"/>
</dbReference>